<dbReference type="RefSeq" id="WP_069780676.1">
    <property type="nucleotide sequence ID" value="NZ_CP017248.1"/>
</dbReference>
<organism evidence="3 4">
    <name type="scientific">Streptomyces fodineus</name>
    <dbReference type="NCBI Taxonomy" id="1904616"/>
    <lineage>
        <taxon>Bacteria</taxon>
        <taxon>Bacillati</taxon>
        <taxon>Actinomycetota</taxon>
        <taxon>Actinomycetes</taxon>
        <taxon>Kitasatosporales</taxon>
        <taxon>Streptomycetaceae</taxon>
        <taxon>Streptomyces</taxon>
    </lineage>
</organism>
<evidence type="ECO:0000256" key="2">
    <source>
        <dbReference type="SAM" id="SignalP"/>
    </source>
</evidence>
<feature type="signal peptide" evidence="2">
    <location>
        <begin position="1"/>
        <end position="22"/>
    </location>
</feature>
<sequence length="181" mass="18253">MSSIRHALVTAVLAGAALTLTACQPDGTGAAGDTGSSPTATASPAAHGGGKQSSCPVPAKGHKIILVESVSGAMNTITAKDARMICSTTGEGASYRPAGHESTYLAQPDAPIKVISRKTGKQRQMGAAHGGIAHVRVCADGTAQDTATAPADTSDCYGQNYYDVAVDNTGKLTEMTELYGS</sequence>
<dbReference type="EMBL" id="CP017248">
    <property type="protein sequence ID" value="AOR34119.1"/>
    <property type="molecule type" value="Genomic_DNA"/>
</dbReference>
<feature type="chain" id="PRO_5038420887" evidence="2">
    <location>
        <begin position="23"/>
        <end position="181"/>
    </location>
</feature>
<dbReference type="KEGG" id="spun:BFF78_26450"/>
<accession>A0A1D7YFK9</accession>
<name>A0A1D7YFK9_9ACTN</name>
<dbReference type="Proteomes" id="UP000094960">
    <property type="component" value="Chromosome"/>
</dbReference>
<feature type="region of interest" description="Disordered" evidence="1">
    <location>
        <begin position="28"/>
        <end position="57"/>
    </location>
</feature>
<feature type="compositionally biased region" description="Low complexity" evidence="1">
    <location>
        <begin position="28"/>
        <end position="46"/>
    </location>
</feature>
<dbReference type="PROSITE" id="PS51257">
    <property type="entry name" value="PROKAR_LIPOPROTEIN"/>
    <property type="match status" value="1"/>
</dbReference>
<proteinExistence type="predicted"/>
<evidence type="ECO:0000313" key="4">
    <source>
        <dbReference type="Proteomes" id="UP000094960"/>
    </source>
</evidence>
<evidence type="ECO:0000256" key="1">
    <source>
        <dbReference type="SAM" id="MobiDB-lite"/>
    </source>
</evidence>
<evidence type="ECO:0000313" key="3">
    <source>
        <dbReference type="EMBL" id="AOR34119.1"/>
    </source>
</evidence>
<reference evidence="4" key="1">
    <citation type="submission" date="2016-09" db="EMBL/GenBank/DDBJ databases">
        <title>Streptomyces puniciscabiei strain:TW1S1 Genome sequencing and assembly.</title>
        <authorList>
            <person name="Kim M.-K."/>
            <person name="Kim S.B."/>
        </authorList>
    </citation>
    <scope>NUCLEOTIDE SEQUENCE [LARGE SCALE GENOMIC DNA]</scope>
    <source>
        <strain evidence="4">TW1S1</strain>
    </source>
</reference>
<keyword evidence="2" id="KW-0732">Signal</keyword>
<keyword evidence="4" id="KW-1185">Reference proteome</keyword>
<dbReference type="AlphaFoldDB" id="A0A1D7YFK9"/>
<gene>
    <name evidence="3" type="ORF">BFF78_26450</name>
</gene>
<protein>
    <submittedName>
        <fullName evidence="3">Uncharacterized protein</fullName>
    </submittedName>
</protein>